<dbReference type="HOGENOM" id="CLU_083703_0_0_1"/>
<feature type="coiled-coil region" evidence="1">
    <location>
        <begin position="201"/>
        <end position="235"/>
    </location>
</feature>
<organism evidence="3 4">
    <name type="scientific">Sphaerobolus stellatus (strain SS14)</name>
    <dbReference type="NCBI Taxonomy" id="990650"/>
    <lineage>
        <taxon>Eukaryota</taxon>
        <taxon>Fungi</taxon>
        <taxon>Dikarya</taxon>
        <taxon>Basidiomycota</taxon>
        <taxon>Agaricomycotina</taxon>
        <taxon>Agaricomycetes</taxon>
        <taxon>Phallomycetidae</taxon>
        <taxon>Geastrales</taxon>
        <taxon>Sphaerobolaceae</taxon>
        <taxon>Sphaerobolus</taxon>
    </lineage>
</organism>
<evidence type="ECO:0000256" key="2">
    <source>
        <dbReference type="SAM" id="Phobius"/>
    </source>
</evidence>
<gene>
    <name evidence="3" type="ORF">M422DRAFT_72249</name>
</gene>
<keyword evidence="4" id="KW-1185">Reference proteome</keyword>
<dbReference type="PANTHER" id="PTHR41390">
    <property type="entry name" value="CHROMOSOME 7, WHOLE GENOME SHOTGUN SEQUENCE"/>
    <property type="match status" value="1"/>
</dbReference>
<keyword evidence="1" id="KW-0175">Coiled coil</keyword>
<reference evidence="3 4" key="1">
    <citation type="submission" date="2014-06" db="EMBL/GenBank/DDBJ databases">
        <title>Evolutionary Origins and Diversification of the Mycorrhizal Mutualists.</title>
        <authorList>
            <consortium name="DOE Joint Genome Institute"/>
            <consortium name="Mycorrhizal Genomics Consortium"/>
            <person name="Kohler A."/>
            <person name="Kuo A."/>
            <person name="Nagy L.G."/>
            <person name="Floudas D."/>
            <person name="Copeland A."/>
            <person name="Barry K.W."/>
            <person name="Cichocki N."/>
            <person name="Veneault-Fourrey C."/>
            <person name="LaButti K."/>
            <person name="Lindquist E.A."/>
            <person name="Lipzen A."/>
            <person name="Lundell T."/>
            <person name="Morin E."/>
            <person name="Murat C."/>
            <person name="Riley R."/>
            <person name="Ohm R."/>
            <person name="Sun H."/>
            <person name="Tunlid A."/>
            <person name="Henrissat B."/>
            <person name="Grigoriev I.V."/>
            <person name="Hibbett D.S."/>
            <person name="Martin F."/>
        </authorList>
    </citation>
    <scope>NUCLEOTIDE SEQUENCE [LARGE SCALE GENOMIC DNA]</scope>
    <source>
        <strain evidence="3 4">SS14</strain>
    </source>
</reference>
<keyword evidence="2" id="KW-0812">Transmembrane</keyword>
<sequence length="237" mass="26591">MDPDGPSDVFKGIFFTSLTGAALGASYGKFRRHKPLALAGMSAVNSGLVALVFFATREYVVAPLLVKLLPFPIYERRREWANARGEKPDSVYPVPVSFHELRYHKIPDTALAGGMTGALLNVMRRGPAGIIPGVITAGLFSSVIQFIWNEANVIRIKYVSEHKGIQHPFGNDVPERTFSENILDGIGKVFPLKRITDEQYLARLVKEREEVLRRMEEVERELEELENLEKDNIVDNP</sequence>
<keyword evidence="2" id="KW-1133">Transmembrane helix</keyword>
<dbReference type="PANTHER" id="PTHR41390:SF1">
    <property type="entry name" value="NADH-UBIQUINONE OXIDOREDUCTASE 213 KDA SUBUNIT"/>
    <property type="match status" value="1"/>
</dbReference>
<dbReference type="AlphaFoldDB" id="A0A0C9TTC7"/>
<evidence type="ECO:0000313" key="4">
    <source>
        <dbReference type="Proteomes" id="UP000054279"/>
    </source>
</evidence>
<feature type="transmembrane region" description="Helical" evidence="2">
    <location>
        <begin position="129"/>
        <end position="148"/>
    </location>
</feature>
<evidence type="ECO:0000313" key="3">
    <source>
        <dbReference type="EMBL" id="KIJ25129.1"/>
    </source>
</evidence>
<evidence type="ECO:0000256" key="1">
    <source>
        <dbReference type="SAM" id="Coils"/>
    </source>
</evidence>
<proteinExistence type="predicted"/>
<name>A0A0C9TTC7_SPHS4</name>
<feature type="transmembrane region" description="Helical" evidence="2">
    <location>
        <begin position="12"/>
        <end position="30"/>
    </location>
</feature>
<feature type="transmembrane region" description="Helical" evidence="2">
    <location>
        <begin position="37"/>
        <end position="56"/>
    </location>
</feature>
<keyword evidence="2" id="KW-0472">Membrane</keyword>
<accession>A0A0C9TTC7</accession>
<dbReference type="OrthoDB" id="3366659at2759"/>
<protein>
    <submittedName>
        <fullName evidence="3">Uncharacterized protein</fullName>
    </submittedName>
</protein>
<dbReference type="Proteomes" id="UP000054279">
    <property type="component" value="Unassembled WGS sequence"/>
</dbReference>
<dbReference type="EMBL" id="KN837432">
    <property type="protein sequence ID" value="KIJ25129.1"/>
    <property type="molecule type" value="Genomic_DNA"/>
</dbReference>